<dbReference type="Pfam" id="PF13231">
    <property type="entry name" value="PMT_2"/>
    <property type="match status" value="1"/>
</dbReference>
<feature type="transmembrane region" description="Helical" evidence="8">
    <location>
        <begin position="225"/>
        <end position="245"/>
    </location>
</feature>
<feature type="transmembrane region" description="Helical" evidence="8">
    <location>
        <begin position="110"/>
        <end position="127"/>
    </location>
</feature>
<evidence type="ECO:0000256" key="4">
    <source>
        <dbReference type="ARBA" id="ARBA00022679"/>
    </source>
</evidence>
<keyword evidence="6 8" id="KW-1133">Transmembrane helix</keyword>
<keyword evidence="7 8" id="KW-0472">Membrane</keyword>
<evidence type="ECO:0000256" key="5">
    <source>
        <dbReference type="ARBA" id="ARBA00022692"/>
    </source>
</evidence>
<evidence type="ECO:0000256" key="3">
    <source>
        <dbReference type="ARBA" id="ARBA00022676"/>
    </source>
</evidence>
<feature type="transmembrane region" description="Helical" evidence="8">
    <location>
        <begin position="158"/>
        <end position="175"/>
    </location>
</feature>
<accession>A0A4R8XSE0</accession>
<dbReference type="GO" id="GO:0005886">
    <property type="term" value="C:plasma membrane"/>
    <property type="evidence" value="ECO:0007669"/>
    <property type="project" value="UniProtKB-SubCell"/>
</dbReference>
<gene>
    <name evidence="10" type="ORF">E3T23_07070</name>
</gene>
<dbReference type="PANTHER" id="PTHR33908:SF11">
    <property type="entry name" value="MEMBRANE PROTEIN"/>
    <property type="match status" value="1"/>
</dbReference>
<dbReference type="InterPro" id="IPR038731">
    <property type="entry name" value="RgtA/B/C-like"/>
</dbReference>
<evidence type="ECO:0000313" key="11">
    <source>
        <dbReference type="Proteomes" id="UP000298433"/>
    </source>
</evidence>
<dbReference type="Proteomes" id="UP000298433">
    <property type="component" value="Unassembled WGS sequence"/>
</dbReference>
<feature type="transmembrane region" description="Helical" evidence="8">
    <location>
        <begin position="29"/>
        <end position="48"/>
    </location>
</feature>
<proteinExistence type="predicted"/>
<dbReference type="PANTHER" id="PTHR33908">
    <property type="entry name" value="MANNOSYLTRANSFERASE YKCB-RELATED"/>
    <property type="match status" value="1"/>
</dbReference>
<feature type="transmembrane region" description="Helical" evidence="8">
    <location>
        <begin position="187"/>
        <end position="213"/>
    </location>
</feature>
<feature type="transmembrane region" description="Helical" evidence="8">
    <location>
        <begin position="315"/>
        <end position="333"/>
    </location>
</feature>
<feature type="transmembrane region" description="Helical" evidence="8">
    <location>
        <begin position="133"/>
        <end position="151"/>
    </location>
</feature>
<feature type="transmembrane region" description="Helical" evidence="8">
    <location>
        <begin position="339"/>
        <end position="357"/>
    </location>
</feature>
<evidence type="ECO:0000256" key="2">
    <source>
        <dbReference type="ARBA" id="ARBA00022475"/>
    </source>
</evidence>
<comment type="caution">
    <text evidence="10">The sequence shown here is derived from an EMBL/GenBank/DDBJ whole genome shotgun (WGS) entry which is preliminary data.</text>
</comment>
<evidence type="ECO:0000256" key="6">
    <source>
        <dbReference type="ARBA" id="ARBA00022989"/>
    </source>
</evidence>
<keyword evidence="2" id="KW-1003">Cell membrane</keyword>
<dbReference type="EMBL" id="SOGN01000035">
    <property type="protein sequence ID" value="TFC81234.1"/>
    <property type="molecule type" value="Genomic_DNA"/>
</dbReference>
<organism evidence="10 11">
    <name type="scientific">Cryobacterium cheniae</name>
    <dbReference type="NCBI Taxonomy" id="1259262"/>
    <lineage>
        <taxon>Bacteria</taxon>
        <taxon>Bacillati</taxon>
        <taxon>Actinomycetota</taxon>
        <taxon>Actinomycetes</taxon>
        <taxon>Micrococcales</taxon>
        <taxon>Microbacteriaceae</taxon>
        <taxon>Cryobacterium</taxon>
    </lineage>
</organism>
<evidence type="ECO:0000259" key="9">
    <source>
        <dbReference type="Pfam" id="PF13231"/>
    </source>
</evidence>
<protein>
    <submittedName>
        <fullName evidence="10">Phospholipid carrier-dependent glycosyltransferase</fullName>
    </submittedName>
</protein>
<evidence type="ECO:0000256" key="1">
    <source>
        <dbReference type="ARBA" id="ARBA00004651"/>
    </source>
</evidence>
<dbReference type="GO" id="GO:0016763">
    <property type="term" value="F:pentosyltransferase activity"/>
    <property type="evidence" value="ECO:0007669"/>
    <property type="project" value="TreeGrafter"/>
</dbReference>
<dbReference type="OrthoDB" id="3207667at2"/>
<dbReference type="InterPro" id="IPR050297">
    <property type="entry name" value="LipidA_mod_glycosyltrf_83"/>
</dbReference>
<feature type="domain" description="Glycosyltransferase RgtA/B/C/D-like" evidence="9">
    <location>
        <begin position="89"/>
        <end position="237"/>
    </location>
</feature>
<keyword evidence="4 10" id="KW-0808">Transferase</keyword>
<comment type="subcellular location">
    <subcellularLocation>
        <location evidence="1">Cell membrane</location>
        <topology evidence="1">Multi-pass membrane protein</topology>
    </subcellularLocation>
</comment>
<evidence type="ECO:0000313" key="10">
    <source>
        <dbReference type="EMBL" id="TFC81234.1"/>
    </source>
</evidence>
<keyword evidence="11" id="KW-1185">Reference proteome</keyword>
<dbReference type="GO" id="GO:0009103">
    <property type="term" value="P:lipopolysaccharide biosynthetic process"/>
    <property type="evidence" value="ECO:0007669"/>
    <property type="project" value="UniProtKB-ARBA"/>
</dbReference>
<feature type="transmembrane region" description="Helical" evidence="8">
    <location>
        <begin position="286"/>
        <end position="308"/>
    </location>
</feature>
<dbReference type="AlphaFoldDB" id="A0A4R8XSE0"/>
<name>A0A4R8XSE0_9MICO</name>
<feature type="transmembrane region" description="Helical" evidence="8">
    <location>
        <begin position="378"/>
        <end position="398"/>
    </location>
</feature>
<keyword evidence="5 8" id="KW-0812">Transmembrane</keyword>
<keyword evidence="3" id="KW-0328">Glycosyltransferase</keyword>
<sequence>MSSVLTREPDALPRWSVGRLARLVRPDTAAVIAIVLVASTVFFTNLTGPAFQDDEGTYTAQALSLDDGDLAPYTYWYDHPPVGWIQLAMLIWIPRLFGLGDGIDIAAMRYVIALYFVANAVLIYLIARRITVTMTFALLGVAAFVFSPLSLSLGRQIFLDTIALPWLLLAFYLVLSPRMALWSHAAAGASFAIAVLSKLTAAVMGPALLVALIDRRAWQGRMFSVMGFLTVGALVLAFYPLMALLRGELVSGDGHVSLQDGLLYQFTAREGSGYVWEAGSARSELLLSWAVGDGFLVVGGAIAAALCLVSRRTRWVTVAVGSFFMPVMVGEGYLPSMYIVAGIPFLCIALAAASDLIRRAVLRLGRDRLPNQALATPIVLVGVTLLMLVQTPVLGWVARDRELLSSDQNSDFRDTLEWMRANVPRDDVVLTPYSMWHDLDSRGWDDSWTMIALEKADLDPAYKVQHPTGWEGIEWIIEGPTVRSNLEVLGLTTASTALQNSEIVRTFGAWNIRRVQTDASVGP</sequence>
<evidence type="ECO:0000256" key="8">
    <source>
        <dbReference type="SAM" id="Phobius"/>
    </source>
</evidence>
<feature type="transmembrane region" description="Helical" evidence="8">
    <location>
        <begin position="81"/>
        <end position="98"/>
    </location>
</feature>
<evidence type="ECO:0000256" key="7">
    <source>
        <dbReference type="ARBA" id="ARBA00023136"/>
    </source>
</evidence>
<reference evidence="10 11" key="1">
    <citation type="submission" date="2019-03" db="EMBL/GenBank/DDBJ databases">
        <title>Genomics of glacier-inhabiting Cryobacterium strains.</title>
        <authorList>
            <person name="Liu Q."/>
            <person name="Xin Y.-H."/>
        </authorList>
    </citation>
    <scope>NUCLEOTIDE SEQUENCE [LARGE SCALE GENOMIC DNA]</scope>
    <source>
        <strain evidence="10 11">TMT2-48-2</strain>
    </source>
</reference>